<dbReference type="GO" id="GO:0003677">
    <property type="term" value="F:DNA binding"/>
    <property type="evidence" value="ECO:0007669"/>
    <property type="project" value="UniProtKB-KW"/>
</dbReference>
<feature type="region of interest" description="Disordered" evidence="5">
    <location>
        <begin position="1"/>
        <end position="31"/>
    </location>
</feature>
<evidence type="ECO:0000256" key="5">
    <source>
        <dbReference type="SAM" id="MobiDB-lite"/>
    </source>
</evidence>
<keyword evidence="8" id="KW-1185">Reference proteome</keyword>
<keyword evidence="2" id="KW-0479">Metal-binding</keyword>
<proteinExistence type="predicted"/>
<evidence type="ECO:0000313" key="8">
    <source>
        <dbReference type="Proteomes" id="UP000789405"/>
    </source>
</evidence>
<feature type="compositionally biased region" description="Basic and acidic residues" evidence="5">
    <location>
        <begin position="168"/>
        <end position="178"/>
    </location>
</feature>
<accession>A0A9N9F279</accession>
<dbReference type="AlphaFoldDB" id="A0A9N9F279"/>
<dbReference type="EMBL" id="CAJVPY010001017">
    <property type="protein sequence ID" value="CAG8503470.1"/>
    <property type="molecule type" value="Genomic_DNA"/>
</dbReference>
<dbReference type="PROSITE" id="PS50048">
    <property type="entry name" value="ZN2_CY6_FUNGAL_2"/>
    <property type="match status" value="1"/>
</dbReference>
<dbReference type="InterPro" id="IPR036864">
    <property type="entry name" value="Zn2-C6_fun-type_DNA-bd_sf"/>
</dbReference>
<dbReference type="SUPFAM" id="SSF57701">
    <property type="entry name" value="Zn2/Cys6 DNA-binding domain"/>
    <property type="match status" value="1"/>
</dbReference>
<organism evidence="7 8">
    <name type="scientific">Dentiscutata erythropus</name>
    <dbReference type="NCBI Taxonomy" id="1348616"/>
    <lineage>
        <taxon>Eukaryota</taxon>
        <taxon>Fungi</taxon>
        <taxon>Fungi incertae sedis</taxon>
        <taxon>Mucoromycota</taxon>
        <taxon>Glomeromycotina</taxon>
        <taxon>Glomeromycetes</taxon>
        <taxon>Diversisporales</taxon>
        <taxon>Gigasporaceae</taxon>
        <taxon>Dentiscutata</taxon>
    </lineage>
</organism>
<dbReference type="InterPro" id="IPR001138">
    <property type="entry name" value="Zn2Cys6_DnaBD"/>
</dbReference>
<dbReference type="Proteomes" id="UP000789405">
    <property type="component" value="Unassembled WGS sequence"/>
</dbReference>
<evidence type="ECO:0000256" key="2">
    <source>
        <dbReference type="ARBA" id="ARBA00022723"/>
    </source>
</evidence>
<evidence type="ECO:0000256" key="1">
    <source>
        <dbReference type="ARBA" id="ARBA00004123"/>
    </source>
</evidence>
<dbReference type="PANTHER" id="PTHR46910">
    <property type="entry name" value="TRANSCRIPTION FACTOR PDR1"/>
    <property type="match status" value="1"/>
</dbReference>
<protein>
    <submittedName>
        <fullName evidence="7">28131_t:CDS:1</fullName>
    </submittedName>
</protein>
<feature type="compositionally biased region" description="Polar residues" evidence="5">
    <location>
        <begin position="148"/>
        <end position="161"/>
    </location>
</feature>
<sequence>MPPANQFEDSDENWSTSSVEERLELSQKKQTKKRGKISIIACDKCRSMKKKCTGGDFVSKEPCSYCARHGEECKYSNARRRRTANVQDFQQFIDRLVFIEGQLKKLISELREFFESTKNKEEPEFFGDDLEFEIMDLCNKSSYASNDQEILEDPSNSSTLPFNCENYEPEKSDEERQTNELNNFRPKRKNSETKKRNLKKPKTKQNTSPTNQHKNVRGTFSTLYLVPRGRHVTHLFSKDEGIIENTQFQPPSPSINYSDQNQMTTDNDNFCFSNLNLQAVPQISHFSQEHFMCNNIDNFFLNAPTEVLHVRVT</sequence>
<name>A0A9N9F279_9GLOM</name>
<feature type="compositionally biased region" description="Polar residues" evidence="5">
    <location>
        <begin position="205"/>
        <end position="216"/>
    </location>
</feature>
<comment type="subcellular location">
    <subcellularLocation>
        <location evidence="1">Nucleus</location>
    </subcellularLocation>
</comment>
<dbReference type="InterPro" id="IPR050987">
    <property type="entry name" value="AtrR-like"/>
</dbReference>
<evidence type="ECO:0000256" key="3">
    <source>
        <dbReference type="ARBA" id="ARBA00023125"/>
    </source>
</evidence>
<dbReference type="PROSITE" id="PS00463">
    <property type="entry name" value="ZN2_CY6_FUNGAL_1"/>
    <property type="match status" value="1"/>
</dbReference>
<dbReference type="OrthoDB" id="2344226at2759"/>
<dbReference type="CDD" id="cd00067">
    <property type="entry name" value="GAL4"/>
    <property type="match status" value="1"/>
</dbReference>
<dbReference type="GO" id="GO:0008270">
    <property type="term" value="F:zinc ion binding"/>
    <property type="evidence" value="ECO:0007669"/>
    <property type="project" value="InterPro"/>
</dbReference>
<evidence type="ECO:0000313" key="7">
    <source>
        <dbReference type="EMBL" id="CAG8503470.1"/>
    </source>
</evidence>
<comment type="caution">
    <text evidence="7">The sequence shown here is derived from an EMBL/GenBank/DDBJ whole genome shotgun (WGS) entry which is preliminary data.</text>
</comment>
<dbReference type="GO" id="GO:0000981">
    <property type="term" value="F:DNA-binding transcription factor activity, RNA polymerase II-specific"/>
    <property type="evidence" value="ECO:0007669"/>
    <property type="project" value="InterPro"/>
</dbReference>
<feature type="domain" description="Zn(2)-C6 fungal-type" evidence="6">
    <location>
        <begin position="41"/>
        <end position="75"/>
    </location>
</feature>
<gene>
    <name evidence="7" type="ORF">DERYTH_LOCUS3022</name>
</gene>
<evidence type="ECO:0000256" key="4">
    <source>
        <dbReference type="ARBA" id="ARBA00023242"/>
    </source>
</evidence>
<evidence type="ECO:0000259" key="6">
    <source>
        <dbReference type="PROSITE" id="PS50048"/>
    </source>
</evidence>
<dbReference type="GO" id="GO:0005634">
    <property type="term" value="C:nucleus"/>
    <property type="evidence" value="ECO:0007669"/>
    <property type="project" value="UniProtKB-SubCell"/>
</dbReference>
<dbReference type="Pfam" id="PF00172">
    <property type="entry name" value="Zn_clus"/>
    <property type="match status" value="1"/>
</dbReference>
<dbReference type="SMART" id="SM00066">
    <property type="entry name" value="GAL4"/>
    <property type="match status" value="1"/>
</dbReference>
<reference evidence="7" key="1">
    <citation type="submission" date="2021-06" db="EMBL/GenBank/DDBJ databases">
        <authorList>
            <person name="Kallberg Y."/>
            <person name="Tangrot J."/>
            <person name="Rosling A."/>
        </authorList>
    </citation>
    <scope>NUCLEOTIDE SEQUENCE</scope>
    <source>
        <strain evidence="7">MA453B</strain>
    </source>
</reference>
<dbReference type="Gene3D" id="4.10.240.10">
    <property type="entry name" value="Zn(2)-C6 fungal-type DNA-binding domain"/>
    <property type="match status" value="1"/>
</dbReference>
<keyword evidence="3" id="KW-0238">DNA-binding</keyword>
<feature type="region of interest" description="Disordered" evidence="5">
    <location>
        <begin position="148"/>
        <end position="216"/>
    </location>
</feature>
<dbReference type="PANTHER" id="PTHR46910:SF3">
    <property type="entry name" value="HALOTOLERANCE PROTEIN 9-RELATED"/>
    <property type="match status" value="1"/>
</dbReference>
<keyword evidence="4" id="KW-0539">Nucleus</keyword>